<accession>A0A226DQT8</accession>
<feature type="transmembrane region" description="Helical" evidence="1">
    <location>
        <begin position="127"/>
        <end position="147"/>
    </location>
</feature>
<organism evidence="2 3">
    <name type="scientific">Folsomia candida</name>
    <name type="common">Springtail</name>
    <dbReference type="NCBI Taxonomy" id="158441"/>
    <lineage>
        <taxon>Eukaryota</taxon>
        <taxon>Metazoa</taxon>
        <taxon>Ecdysozoa</taxon>
        <taxon>Arthropoda</taxon>
        <taxon>Hexapoda</taxon>
        <taxon>Collembola</taxon>
        <taxon>Entomobryomorpha</taxon>
        <taxon>Isotomoidea</taxon>
        <taxon>Isotomidae</taxon>
        <taxon>Proisotominae</taxon>
        <taxon>Folsomia</taxon>
    </lineage>
</organism>
<keyword evidence="1" id="KW-0472">Membrane</keyword>
<sequence>MVKSVYKGWNRRCRLVVREKGSHIEHVRDLHSKPFNQMKEAEQNIVRTSLLQLLFINYYPFGYKPCVEIDFDKRGSVSVRKSTCNRMVSGIPHLCMGMAWFFCGFAIVAVALESKTYLEMVMIPKVWTWTVGVLLASSGIITYKVWILDSLDLPVKMANELITIEKELLAELPNSRWEYSNTHFRLIDYLTIILYLTPPIVIVAVVNAGSDPFVFLVQYFLKFDSFFSLVKHVVLPGYGKVFQVIALVMILWPVYNFIFYELVRILLLNFITGINAGQKSCTILHCLQKQMQNRAASYKKYFLDYSRFRIISQSVDHALRISMLLLLIAIGMVTCATTFIIFRLHGQYSTGMVVINGCGTIGFNHLLDMLLRIFGRCDDMCRNFLQSSKNPGLLGRMSCHERRVYLRVLAGLPRWILIGRMGQFTLIRVTKESKADADSRVAAGSKNAARYPTRYPQSNYPYPCGYPLPATRYEN</sequence>
<keyword evidence="1" id="KW-0812">Transmembrane</keyword>
<evidence type="ECO:0000313" key="3">
    <source>
        <dbReference type="Proteomes" id="UP000198287"/>
    </source>
</evidence>
<protein>
    <recommendedName>
        <fullName evidence="4">Gustatory receptor</fullName>
    </recommendedName>
</protein>
<evidence type="ECO:0000256" key="1">
    <source>
        <dbReference type="SAM" id="Phobius"/>
    </source>
</evidence>
<evidence type="ECO:0000313" key="2">
    <source>
        <dbReference type="EMBL" id="OXA47882.1"/>
    </source>
</evidence>
<feature type="transmembrane region" description="Helical" evidence="1">
    <location>
        <begin position="348"/>
        <end position="367"/>
    </location>
</feature>
<feature type="transmembrane region" description="Helical" evidence="1">
    <location>
        <begin position="192"/>
        <end position="221"/>
    </location>
</feature>
<reference evidence="2 3" key="1">
    <citation type="submission" date="2015-12" db="EMBL/GenBank/DDBJ databases">
        <title>The genome of Folsomia candida.</title>
        <authorList>
            <person name="Faddeeva A."/>
            <person name="Derks M.F."/>
            <person name="Anvar Y."/>
            <person name="Smit S."/>
            <person name="Van Straalen N."/>
            <person name="Roelofs D."/>
        </authorList>
    </citation>
    <scope>NUCLEOTIDE SEQUENCE [LARGE SCALE GENOMIC DNA]</scope>
    <source>
        <strain evidence="2 3">VU population</strain>
        <tissue evidence="2">Whole body</tissue>
    </source>
</reference>
<feature type="transmembrane region" description="Helical" evidence="1">
    <location>
        <begin position="318"/>
        <end position="342"/>
    </location>
</feature>
<keyword evidence="1" id="KW-1133">Transmembrane helix</keyword>
<feature type="transmembrane region" description="Helical" evidence="1">
    <location>
        <begin position="90"/>
        <end position="112"/>
    </location>
</feature>
<name>A0A226DQT8_FOLCA</name>
<comment type="caution">
    <text evidence="2">The sequence shown here is derived from an EMBL/GenBank/DDBJ whole genome shotgun (WGS) entry which is preliminary data.</text>
</comment>
<dbReference type="Proteomes" id="UP000198287">
    <property type="component" value="Unassembled WGS sequence"/>
</dbReference>
<evidence type="ECO:0008006" key="4">
    <source>
        <dbReference type="Google" id="ProtNLM"/>
    </source>
</evidence>
<keyword evidence="3" id="KW-1185">Reference proteome</keyword>
<gene>
    <name evidence="2" type="ORF">Fcan01_16930</name>
</gene>
<feature type="transmembrane region" description="Helical" evidence="1">
    <location>
        <begin position="241"/>
        <end position="260"/>
    </location>
</feature>
<dbReference type="AlphaFoldDB" id="A0A226DQT8"/>
<proteinExistence type="predicted"/>
<dbReference type="EMBL" id="LNIX01000012">
    <property type="protein sequence ID" value="OXA47882.1"/>
    <property type="molecule type" value="Genomic_DNA"/>
</dbReference>